<dbReference type="InterPro" id="IPR014284">
    <property type="entry name" value="RNA_pol_sigma-70_dom"/>
</dbReference>
<feature type="domain" description="RNA polymerase sigma-70 region 2" evidence="5">
    <location>
        <begin position="11"/>
        <end position="78"/>
    </location>
</feature>
<keyword evidence="2" id="KW-0731">Sigma factor</keyword>
<dbReference type="InterPro" id="IPR013325">
    <property type="entry name" value="RNA_pol_sigma_r2"/>
</dbReference>
<evidence type="ECO:0000256" key="2">
    <source>
        <dbReference type="ARBA" id="ARBA00023082"/>
    </source>
</evidence>
<reference evidence="6" key="1">
    <citation type="journal article" date="2013" name="Environ. Microbiol.">
        <title>Microbiota from the distal guts of lean and obese adolescents exhibit partial functional redundancy besides clear differences in community structure.</title>
        <authorList>
            <person name="Ferrer M."/>
            <person name="Ruiz A."/>
            <person name="Lanza F."/>
            <person name="Haange S.B."/>
            <person name="Oberbach A."/>
            <person name="Till H."/>
            <person name="Bargiela R."/>
            <person name="Campoy C."/>
            <person name="Segura M.T."/>
            <person name="Richter M."/>
            <person name="von Bergen M."/>
            <person name="Seifert J."/>
            <person name="Suarez A."/>
        </authorList>
    </citation>
    <scope>NUCLEOTIDE SEQUENCE</scope>
</reference>
<evidence type="ECO:0000259" key="5">
    <source>
        <dbReference type="Pfam" id="PF04542"/>
    </source>
</evidence>
<gene>
    <name evidence="6" type="ORF">OBE_09175</name>
</gene>
<keyword evidence="1" id="KW-0805">Transcription regulation</keyword>
<dbReference type="PANTHER" id="PTHR43133">
    <property type="entry name" value="RNA POLYMERASE ECF-TYPE SIGMA FACTO"/>
    <property type="match status" value="1"/>
</dbReference>
<comment type="caution">
    <text evidence="6">The sequence shown here is derived from an EMBL/GenBank/DDBJ whole genome shotgun (WGS) entry which is preliminary data.</text>
</comment>
<evidence type="ECO:0000256" key="4">
    <source>
        <dbReference type="SAM" id="MobiDB-lite"/>
    </source>
</evidence>
<dbReference type="SUPFAM" id="SSF88946">
    <property type="entry name" value="Sigma2 domain of RNA polymerase sigma factors"/>
    <property type="match status" value="1"/>
</dbReference>
<evidence type="ECO:0000313" key="6">
    <source>
        <dbReference type="EMBL" id="EKC60032.1"/>
    </source>
</evidence>
<feature type="compositionally biased region" description="Basic and acidic residues" evidence="4">
    <location>
        <begin position="81"/>
        <end position="97"/>
    </location>
</feature>
<dbReference type="GO" id="GO:0016987">
    <property type="term" value="F:sigma factor activity"/>
    <property type="evidence" value="ECO:0007669"/>
    <property type="project" value="UniProtKB-KW"/>
</dbReference>
<evidence type="ECO:0000256" key="3">
    <source>
        <dbReference type="ARBA" id="ARBA00023163"/>
    </source>
</evidence>
<dbReference type="InterPro" id="IPR039425">
    <property type="entry name" value="RNA_pol_sigma-70-like"/>
</dbReference>
<dbReference type="EMBL" id="AJWZ01006349">
    <property type="protein sequence ID" value="EKC60032.1"/>
    <property type="molecule type" value="Genomic_DNA"/>
</dbReference>
<feature type="region of interest" description="Disordered" evidence="4">
    <location>
        <begin position="77"/>
        <end position="97"/>
    </location>
</feature>
<organism evidence="6">
    <name type="scientific">human gut metagenome</name>
    <dbReference type="NCBI Taxonomy" id="408170"/>
    <lineage>
        <taxon>unclassified sequences</taxon>
        <taxon>metagenomes</taxon>
        <taxon>organismal metagenomes</taxon>
    </lineage>
</organism>
<name>K1SHC9_9ZZZZ</name>
<dbReference type="InterPro" id="IPR007627">
    <property type="entry name" value="RNA_pol_sigma70_r2"/>
</dbReference>
<dbReference type="GO" id="GO:0006352">
    <property type="term" value="P:DNA-templated transcription initiation"/>
    <property type="evidence" value="ECO:0007669"/>
    <property type="project" value="InterPro"/>
</dbReference>
<dbReference type="Pfam" id="PF04542">
    <property type="entry name" value="Sigma70_r2"/>
    <property type="match status" value="1"/>
</dbReference>
<accession>K1SHC9</accession>
<sequence>MNTKEQRFSKLVKEHEQTIYAVCHMFSRDADDVDDLHQEILLRLWQGYDGFEGRSDIKTWIYRVALNYCINFSNKRKREKTKQTETRTPESSDSDLEKRMQIKQLYLRINKLDDLRG</sequence>
<evidence type="ECO:0000256" key="1">
    <source>
        <dbReference type="ARBA" id="ARBA00023015"/>
    </source>
</evidence>
<protein>
    <submittedName>
        <fullName evidence="6">RNA polymerase ECF-type sigma factor</fullName>
    </submittedName>
</protein>
<keyword evidence="3" id="KW-0804">Transcription</keyword>
<dbReference type="PANTHER" id="PTHR43133:SF45">
    <property type="entry name" value="RNA POLYMERASE ECF-TYPE SIGMA FACTOR"/>
    <property type="match status" value="1"/>
</dbReference>
<proteinExistence type="predicted"/>
<dbReference type="NCBIfam" id="TIGR02937">
    <property type="entry name" value="sigma70-ECF"/>
    <property type="match status" value="1"/>
</dbReference>
<dbReference type="Gene3D" id="1.10.1740.10">
    <property type="match status" value="1"/>
</dbReference>
<dbReference type="AlphaFoldDB" id="K1SHC9"/>
<feature type="non-terminal residue" evidence="6">
    <location>
        <position position="117"/>
    </location>
</feature>